<keyword evidence="2" id="KW-1185">Reference proteome</keyword>
<accession>A0A1I1DKS3</accession>
<organism evidence="1 2">
    <name type="scientific">Brevinema andersonii</name>
    <dbReference type="NCBI Taxonomy" id="34097"/>
    <lineage>
        <taxon>Bacteria</taxon>
        <taxon>Pseudomonadati</taxon>
        <taxon>Spirochaetota</taxon>
        <taxon>Spirochaetia</taxon>
        <taxon>Brevinematales</taxon>
        <taxon>Brevinemataceae</taxon>
        <taxon>Brevinema</taxon>
    </lineage>
</organism>
<gene>
    <name evidence="1" type="ORF">SAMN02745150_00638</name>
</gene>
<evidence type="ECO:0000313" key="1">
    <source>
        <dbReference type="EMBL" id="SFB75575.1"/>
    </source>
</evidence>
<dbReference type="RefSeq" id="WP_092318551.1">
    <property type="nucleotide sequence ID" value="NZ_FOKY01000002.1"/>
</dbReference>
<reference evidence="2" key="1">
    <citation type="submission" date="2016-10" db="EMBL/GenBank/DDBJ databases">
        <authorList>
            <person name="Varghese N."/>
            <person name="Submissions S."/>
        </authorList>
    </citation>
    <scope>NUCLEOTIDE SEQUENCE [LARGE SCALE GENOMIC DNA]</scope>
    <source>
        <strain evidence="2">ATCC 43811</strain>
    </source>
</reference>
<dbReference type="STRING" id="34097.SAMN02745150_00638"/>
<sequence>MNINEWVNVLTGSLGFTAWLPLTSKSPENSLGLAIGVLTVLMGFGGRETVKEILQLILKNKES</sequence>
<name>A0A1I1DKS3_BREAD</name>
<dbReference type="EMBL" id="FOKY01000002">
    <property type="protein sequence ID" value="SFB75575.1"/>
    <property type="molecule type" value="Genomic_DNA"/>
</dbReference>
<protein>
    <submittedName>
        <fullName evidence="1">Uncharacterized protein</fullName>
    </submittedName>
</protein>
<dbReference type="AlphaFoldDB" id="A0A1I1DKS3"/>
<evidence type="ECO:0000313" key="2">
    <source>
        <dbReference type="Proteomes" id="UP000240042"/>
    </source>
</evidence>
<dbReference type="Proteomes" id="UP000240042">
    <property type="component" value="Unassembled WGS sequence"/>
</dbReference>
<proteinExistence type="predicted"/>